<dbReference type="PRINTS" id="PR00885">
    <property type="entry name" value="BCTERIALGSPH"/>
</dbReference>
<dbReference type="NCBIfam" id="TIGR02532">
    <property type="entry name" value="IV_pilin_GFxxxE"/>
    <property type="match status" value="1"/>
</dbReference>
<keyword evidence="4" id="KW-1133">Transmembrane helix</keyword>
<dbReference type="Pfam" id="PF07963">
    <property type="entry name" value="N_methyl"/>
    <property type="match status" value="1"/>
</dbReference>
<dbReference type="Proteomes" id="UP000256845">
    <property type="component" value="Unassembled WGS sequence"/>
</dbReference>
<keyword evidence="2" id="KW-0488">Methylation</keyword>
<name>A0A3D9HP03_9PROT</name>
<dbReference type="InterPro" id="IPR002416">
    <property type="entry name" value="T2SS_protein-GspH"/>
</dbReference>
<dbReference type="InterPro" id="IPR045584">
    <property type="entry name" value="Pilin-like"/>
</dbReference>
<dbReference type="PROSITE" id="PS00409">
    <property type="entry name" value="PROKAR_NTER_METHYL"/>
    <property type="match status" value="1"/>
</dbReference>
<dbReference type="GO" id="GO:0015628">
    <property type="term" value="P:protein secretion by the type II secretion system"/>
    <property type="evidence" value="ECO:0007669"/>
    <property type="project" value="InterPro"/>
</dbReference>
<keyword evidence="7" id="KW-1185">Reference proteome</keyword>
<evidence type="ECO:0000313" key="7">
    <source>
        <dbReference type="Proteomes" id="UP000256845"/>
    </source>
</evidence>
<sequence length="222" mass="24156">MKRGMNNRRTGFTLVELMVVLVLVGLLASALLGGLQFTAAAWERGSARSRATQDMVIVQNLLRNQLAGLPLVKERAALKRRIRGTKDSLTLITRYPEQLSAGGLNEFRYQITGDTLTMTWRALDAQGQAASSSTDGTGGTDTITSESRILLEGLAGGQFAFQGASETGGTIDWQDSWDRKIALPGLVRLELDRAEDNPGPLWPTFIGQPRINGAPVLYNLLR</sequence>
<evidence type="ECO:0000256" key="5">
    <source>
        <dbReference type="ARBA" id="ARBA00023136"/>
    </source>
</evidence>
<protein>
    <submittedName>
        <fullName evidence="6">Type II secretion system protein J (GspJ)</fullName>
    </submittedName>
</protein>
<comment type="caution">
    <text evidence="6">The sequence shown here is derived from an EMBL/GenBank/DDBJ whole genome shotgun (WGS) entry which is preliminary data.</text>
</comment>
<dbReference type="SUPFAM" id="SSF54523">
    <property type="entry name" value="Pili subunits"/>
    <property type="match status" value="1"/>
</dbReference>
<keyword evidence="5" id="KW-0472">Membrane</keyword>
<gene>
    <name evidence="6" type="ORF">DFP90_1034</name>
</gene>
<dbReference type="InterPro" id="IPR012902">
    <property type="entry name" value="N_methyl_site"/>
</dbReference>
<comment type="subcellular location">
    <subcellularLocation>
        <location evidence="1">Membrane</location>
        <topology evidence="1">Single-pass membrane protein</topology>
    </subcellularLocation>
</comment>
<evidence type="ECO:0000256" key="1">
    <source>
        <dbReference type="ARBA" id="ARBA00004167"/>
    </source>
</evidence>
<dbReference type="AlphaFoldDB" id="A0A3D9HP03"/>
<evidence type="ECO:0000256" key="3">
    <source>
        <dbReference type="ARBA" id="ARBA00022692"/>
    </source>
</evidence>
<accession>A0A3D9HP03</accession>
<dbReference type="OrthoDB" id="8220660at2"/>
<dbReference type="GO" id="GO:0015627">
    <property type="term" value="C:type II protein secretion system complex"/>
    <property type="evidence" value="ECO:0007669"/>
    <property type="project" value="InterPro"/>
</dbReference>
<reference evidence="6 7" key="1">
    <citation type="submission" date="2018-07" db="EMBL/GenBank/DDBJ databases">
        <title>Genomic Encyclopedia of Type Strains, Phase III (KMG-III): the genomes of soil and plant-associated and newly described type strains.</title>
        <authorList>
            <person name="Whitman W."/>
        </authorList>
    </citation>
    <scope>NUCLEOTIDE SEQUENCE [LARGE SCALE GENOMIC DNA]</scope>
    <source>
        <strain evidence="6 7">CECT 8488</strain>
    </source>
</reference>
<organism evidence="6 7">
    <name type="scientific">Aestuariispira insulae</name>
    <dbReference type="NCBI Taxonomy" id="1461337"/>
    <lineage>
        <taxon>Bacteria</taxon>
        <taxon>Pseudomonadati</taxon>
        <taxon>Pseudomonadota</taxon>
        <taxon>Alphaproteobacteria</taxon>
        <taxon>Rhodospirillales</taxon>
        <taxon>Kiloniellaceae</taxon>
        <taxon>Aestuariispira</taxon>
    </lineage>
</organism>
<proteinExistence type="predicted"/>
<evidence type="ECO:0000313" key="6">
    <source>
        <dbReference type="EMBL" id="RED51207.1"/>
    </source>
</evidence>
<evidence type="ECO:0000256" key="4">
    <source>
        <dbReference type="ARBA" id="ARBA00022989"/>
    </source>
</evidence>
<keyword evidence="3" id="KW-0812">Transmembrane</keyword>
<evidence type="ECO:0000256" key="2">
    <source>
        <dbReference type="ARBA" id="ARBA00022481"/>
    </source>
</evidence>
<dbReference type="GO" id="GO:0016020">
    <property type="term" value="C:membrane"/>
    <property type="evidence" value="ECO:0007669"/>
    <property type="project" value="UniProtKB-SubCell"/>
</dbReference>
<dbReference type="EMBL" id="QRDW01000003">
    <property type="protein sequence ID" value="RED51207.1"/>
    <property type="molecule type" value="Genomic_DNA"/>
</dbReference>